<keyword evidence="3" id="KW-1185">Reference proteome</keyword>
<dbReference type="SUPFAM" id="SSF52058">
    <property type="entry name" value="L domain-like"/>
    <property type="match status" value="1"/>
</dbReference>
<sequence length="483" mass="54516">MTDLDFAQAQRQRDEQTLMALYEQRAQAQARKRSHDDELERAQRALERAAAGSRVAAIDLVSTERIVQLQLDAILARSASISPIHRLSPELLLQIFYHLLNGRDWGSQPSFLAASVCTRWRKLALGSPRLWSISLNLERRPAHIAEYVKMVFARTGDTALRISILSPPQIHTLFMHTLDNVLPDVITRAGDLAIKRRDDHSPHNLSDTIYKFLQLPTPHLYRLHVSGFDFQEGEARLLPAAPMTASLSCSLGSFPEVSVQSLHEISLLLQRERPDLALLHATAPRLRRLTFRRYPDCRIRGLSEPATLPHLEFLELDGVDILSSFPHNGLPALMCLSMRAVPPREDESLPLPAMPLLRDITLHDTSDWLSILPSFQQVQQVETLVLSSKQFASSRVRGFWLQWAQRNRVEALPRLRNITIHGADSKPSERVPGQVDFLEAHAALSADDTATFGKLPLLTLKNTALPRWELLRLEGAVERIAFI</sequence>
<dbReference type="SUPFAM" id="SSF81383">
    <property type="entry name" value="F-box domain"/>
    <property type="match status" value="1"/>
</dbReference>
<dbReference type="Gene3D" id="3.80.10.10">
    <property type="entry name" value="Ribonuclease Inhibitor"/>
    <property type="match status" value="1"/>
</dbReference>
<proteinExistence type="predicted"/>
<dbReference type="OrthoDB" id="3221235at2759"/>
<keyword evidence="1" id="KW-0175">Coiled coil</keyword>
<name>A0A165DU50_EXIGL</name>
<dbReference type="AlphaFoldDB" id="A0A165DU50"/>
<dbReference type="EMBL" id="KV426191">
    <property type="protein sequence ID" value="KZV85363.1"/>
    <property type="molecule type" value="Genomic_DNA"/>
</dbReference>
<evidence type="ECO:0000313" key="2">
    <source>
        <dbReference type="EMBL" id="KZV85363.1"/>
    </source>
</evidence>
<evidence type="ECO:0000313" key="3">
    <source>
        <dbReference type="Proteomes" id="UP000077266"/>
    </source>
</evidence>
<protein>
    <submittedName>
        <fullName evidence="2">Uncharacterized protein</fullName>
    </submittedName>
</protein>
<organism evidence="2 3">
    <name type="scientific">Exidia glandulosa HHB12029</name>
    <dbReference type="NCBI Taxonomy" id="1314781"/>
    <lineage>
        <taxon>Eukaryota</taxon>
        <taxon>Fungi</taxon>
        <taxon>Dikarya</taxon>
        <taxon>Basidiomycota</taxon>
        <taxon>Agaricomycotina</taxon>
        <taxon>Agaricomycetes</taxon>
        <taxon>Auriculariales</taxon>
        <taxon>Exidiaceae</taxon>
        <taxon>Exidia</taxon>
    </lineage>
</organism>
<dbReference type="Proteomes" id="UP000077266">
    <property type="component" value="Unassembled WGS sequence"/>
</dbReference>
<gene>
    <name evidence="2" type="ORF">EXIGLDRAFT_775651</name>
</gene>
<dbReference type="InterPro" id="IPR036047">
    <property type="entry name" value="F-box-like_dom_sf"/>
</dbReference>
<dbReference type="InterPro" id="IPR032675">
    <property type="entry name" value="LRR_dom_sf"/>
</dbReference>
<accession>A0A165DU50</accession>
<dbReference type="Gene3D" id="1.20.1280.50">
    <property type="match status" value="1"/>
</dbReference>
<evidence type="ECO:0000256" key="1">
    <source>
        <dbReference type="SAM" id="Coils"/>
    </source>
</evidence>
<reference evidence="2 3" key="1">
    <citation type="journal article" date="2016" name="Mol. Biol. Evol.">
        <title>Comparative Genomics of Early-Diverging Mushroom-Forming Fungi Provides Insights into the Origins of Lignocellulose Decay Capabilities.</title>
        <authorList>
            <person name="Nagy L.G."/>
            <person name="Riley R."/>
            <person name="Tritt A."/>
            <person name="Adam C."/>
            <person name="Daum C."/>
            <person name="Floudas D."/>
            <person name="Sun H."/>
            <person name="Yadav J.S."/>
            <person name="Pangilinan J."/>
            <person name="Larsson K.H."/>
            <person name="Matsuura K."/>
            <person name="Barry K."/>
            <person name="Labutti K."/>
            <person name="Kuo R."/>
            <person name="Ohm R.A."/>
            <person name="Bhattacharya S.S."/>
            <person name="Shirouzu T."/>
            <person name="Yoshinaga Y."/>
            <person name="Martin F.M."/>
            <person name="Grigoriev I.V."/>
            <person name="Hibbett D.S."/>
        </authorList>
    </citation>
    <scope>NUCLEOTIDE SEQUENCE [LARGE SCALE GENOMIC DNA]</scope>
    <source>
        <strain evidence="2 3">HHB12029</strain>
    </source>
</reference>
<feature type="coiled-coil region" evidence="1">
    <location>
        <begin position="4"/>
        <end position="52"/>
    </location>
</feature>
<dbReference type="InParanoid" id="A0A165DU50"/>